<organism evidence="2">
    <name type="scientific">Phytophthora nicotianae</name>
    <name type="common">Potato buckeye rot agent</name>
    <name type="synonym">Phytophthora parasitica</name>
    <dbReference type="NCBI Taxonomy" id="4792"/>
    <lineage>
        <taxon>Eukaryota</taxon>
        <taxon>Sar</taxon>
        <taxon>Stramenopiles</taxon>
        <taxon>Oomycota</taxon>
        <taxon>Peronosporomycetes</taxon>
        <taxon>Peronosporales</taxon>
        <taxon>Peronosporaceae</taxon>
        <taxon>Phytophthora</taxon>
    </lineage>
</organism>
<name>W2KUF1_PHYNI</name>
<protein>
    <submittedName>
        <fullName evidence="2">Uncharacterized protein</fullName>
    </submittedName>
</protein>
<proteinExistence type="predicted"/>
<evidence type="ECO:0000313" key="2">
    <source>
        <dbReference type="EMBL" id="ETL88204.1"/>
    </source>
</evidence>
<evidence type="ECO:0000256" key="1">
    <source>
        <dbReference type="SAM" id="MobiDB-lite"/>
    </source>
</evidence>
<feature type="region of interest" description="Disordered" evidence="1">
    <location>
        <begin position="1"/>
        <end position="64"/>
    </location>
</feature>
<gene>
    <name evidence="2" type="ORF">L917_12710</name>
</gene>
<feature type="compositionally biased region" description="Basic and acidic residues" evidence="1">
    <location>
        <begin position="36"/>
        <end position="64"/>
    </location>
</feature>
<dbReference type="AlphaFoldDB" id="W2KUF1"/>
<dbReference type="Proteomes" id="UP000054423">
    <property type="component" value="Unassembled WGS sequence"/>
</dbReference>
<sequence length="64" mass="6671">YGYPGYSGYESASSVGADDGKKESATEPTDAATTKSVEKESKTESKAKSSKEAKSDVTGKSKDK</sequence>
<dbReference type="EMBL" id="KI680872">
    <property type="protein sequence ID" value="ETL88204.1"/>
    <property type="molecule type" value="Genomic_DNA"/>
</dbReference>
<feature type="non-terminal residue" evidence="2">
    <location>
        <position position="1"/>
    </location>
</feature>
<reference evidence="2" key="1">
    <citation type="submission" date="2013-11" db="EMBL/GenBank/DDBJ databases">
        <title>The Genome Sequence of Phytophthora parasitica CHvinca01.</title>
        <authorList>
            <consortium name="The Broad Institute Genomics Platform"/>
            <person name="Russ C."/>
            <person name="Tyler B."/>
            <person name="Panabieres F."/>
            <person name="Shan W."/>
            <person name="Tripathy S."/>
            <person name="Grunwald N."/>
            <person name="Machado M."/>
            <person name="Johnson C.S."/>
            <person name="Arredondo F."/>
            <person name="Hong C."/>
            <person name="Coffey M."/>
            <person name="Young S.K."/>
            <person name="Zeng Q."/>
            <person name="Gargeya S."/>
            <person name="Fitzgerald M."/>
            <person name="Abouelleil A."/>
            <person name="Alvarado L."/>
            <person name="Chapman S.B."/>
            <person name="Gainer-Dewar J."/>
            <person name="Goldberg J."/>
            <person name="Griggs A."/>
            <person name="Gujja S."/>
            <person name="Hansen M."/>
            <person name="Howarth C."/>
            <person name="Imamovic A."/>
            <person name="Ireland A."/>
            <person name="Larimer J."/>
            <person name="McCowan C."/>
            <person name="Murphy C."/>
            <person name="Pearson M."/>
            <person name="Poon T.W."/>
            <person name="Priest M."/>
            <person name="Roberts A."/>
            <person name="Saif S."/>
            <person name="Shea T."/>
            <person name="Sykes S."/>
            <person name="Wortman J."/>
            <person name="Nusbaum C."/>
            <person name="Birren B."/>
        </authorList>
    </citation>
    <scope>NUCLEOTIDE SEQUENCE [LARGE SCALE GENOMIC DNA]</scope>
    <source>
        <strain evidence="2">CHvinca01</strain>
    </source>
</reference>
<accession>W2KUF1</accession>